<organism evidence="1 2">
    <name type="scientific">Ornithinimicrobium cryptoxanthini</name>
    <dbReference type="NCBI Taxonomy" id="2934161"/>
    <lineage>
        <taxon>Bacteria</taxon>
        <taxon>Bacillati</taxon>
        <taxon>Actinomycetota</taxon>
        <taxon>Actinomycetes</taxon>
        <taxon>Micrococcales</taxon>
        <taxon>Ornithinimicrobiaceae</taxon>
        <taxon>Ornithinimicrobium</taxon>
    </lineage>
</organism>
<evidence type="ECO:0000313" key="1">
    <source>
        <dbReference type="EMBL" id="USQ76144.1"/>
    </source>
</evidence>
<dbReference type="RefSeq" id="WP_252620839.1">
    <property type="nucleotide sequence ID" value="NZ_CP099490.1"/>
</dbReference>
<dbReference type="EMBL" id="CP099490">
    <property type="protein sequence ID" value="USQ76144.1"/>
    <property type="molecule type" value="Genomic_DNA"/>
</dbReference>
<gene>
    <name evidence="1" type="ORF">NF557_16385</name>
</gene>
<dbReference type="Proteomes" id="UP001056535">
    <property type="component" value="Chromosome"/>
</dbReference>
<keyword evidence="2" id="KW-1185">Reference proteome</keyword>
<sequence>MYPSQDARELSILLRISRELDVVGDITATVDNPSELLAWARILSDPTMVAWRADDSGHRYVQVTALHHRAPVRGQVTAVLHCGPPHYGFWDQLIPGDLEPGTKRLISLKELAAAWSAMPITPPS</sequence>
<proteinExistence type="predicted"/>
<reference evidence="1" key="1">
    <citation type="submission" date="2022-06" db="EMBL/GenBank/DDBJ databases">
        <title>Ornithinimicrobium JY.X270.</title>
        <authorList>
            <person name="Huang Y."/>
        </authorList>
    </citation>
    <scope>NUCLEOTIDE SEQUENCE</scope>
    <source>
        <strain evidence="1">JY.X270</strain>
    </source>
</reference>
<evidence type="ECO:0000313" key="2">
    <source>
        <dbReference type="Proteomes" id="UP001056535"/>
    </source>
</evidence>
<accession>A0ABY4YHQ6</accession>
<protein>
    <submittedName>
        <fullName evidence="1">Uncharacterized protein</fullName>
    </submittedName>
</protein>
<name>A0ABY4YHQ6_9MICO</name>